<dbReference type="GO" id="GO:0008808">
    <property type="term" value="F:cardiolipin synthase activity"/>
    <property type="evidence" value="ECO:0007669"/>
    <property type="project" value="UniProtKB-UniRule"/>
</dbReference>
<evidence type="ECO:0000313" key="16">
    <source>
        <dbReference type="Proteomes" id="UP000245938"/>
    </source>
</evidence>
<evidence type="ECO:0000256" key="5">
    <source>
        <dbReference type="ARBA" id="ARBA00022692"/>
    </source>
</evidence>
<evidence type="ECO:0000256" key="1">
    <source>
        <dbReference type="ARBA" id="ARBA00004651"/>
    </source>
</evidence>
<dbReference type="GO" id="GO:0032049">
    <property type="term" value="P:cardiolipin biosynthetic process"/>
    <property type="evidence" value="ECO:0007669"/>
    <property type="project" value="UniProtKB-UniRule"/>
</dbReference>
<dbReference type="NCBIfam" id="TIGR04265">
    <property type="entry name" value="bac_cardiolipin"/>
    <property type="match status" value="1"/>
</dbReference>
<proteinExistence type="inferred from homology"/>
<dbReference type="PANTHER" id="PTHR21248">
    <property type="entry name" value="CARDIOLIPIN SYNTHASE"/>
    <property type="match status" value="1"/>
</dbReference>
<keyword evidence="4 12" id="KW-0808">Transferase</keyword>
<dbReference type="PANTHER" id="PTHR21248:SF22">
    <property type="entry name" value="PHOSPHOLIPASE D"/>
    <property type="match status" value="1"/>
</dbReference>
<keyword evidence="5 12" id="KW-0812">Transmembrane</keyword>
<keyword evidence="11 12" id="KW-1208">Phospholipid metabolism</keyword>
<dbReference type="FunFam" id="3.30.870.10:FF:000014">
    <property type="entry name" value="Cardiolipin synthase"/>
    <property type="match status" value="1"/>
</dbReference>
<evidence type="ECO:0000256" key="6">
    <source>
        <dbReference type="ARBA" id="ARBA00022737"/>
    </source>
</evidence>
<reference evidence="15 16" key="1">
    <citation type="submission" date="2018-05" db="EMBL/GenBank/DDBJ databases">
        <title>Kurthia sibirica genome sequence.</title>
        <authorList>
            <person name="Maclea K.S."/>
            <person name="Goen A.E."/>
        </authorList>
    </citation>
    <scope>NUCLEOTIDE SEQUENCE [LARGE SCALE GENOMIC DNA]</scope>
    <source>
        <strain evidence="15 16">ATCC 49154</strain>
    </source>
</reference>
<comment type="caution">
    <text evidence="15">The sequence shown here is derived from an EMBL/GenBank/DDBJ whole genome shotgun (WGS) entry which is preliminary data.</text>
</comment>
<feature type="active site" evidence="12">
    <location>
        <position position="247"/>
    </location>
</feature>
<dbReference type="InterPro" id="IPR025202">
    <property type="entry name" value="PLD-like_dom"/>
</dbReference>
<feature type="active site" evidence="12">
    <location>
        <position position="428"/>
    </location>
</feature>
<feature type="transmembrane region" description="Helical" evidence="12">
    <location>
        <begin position="7"/>
        <end position="24"/>
    </location>
</feature>
<dbReference type="RefSeq" id="WP_109305483.1">
    <property type="nucleotide sequence ID" value="NZ_BJUF01000038.1"/>
</dbReference>
<dbReference type="Pfam" id="PF13091">
    <property type="entry name" value="PLDc_2"/>
    <property type="match status" value="2"/>
</dbReference>
<evidence type="ECO:0000256" key="3">
    <source>
        <dbReference type="ARBA" id="ARBA00022516"/>
    </source>
</evidence>
<evidence type="ECO:0000256" key="2">
    <source>
        <dbReference type="ARBA" id="ARBA00022475"/>
    </source>
</evidence>
<feature type="transmembrane region" description="Helical" evidence="12">
    <location>
        <begin position="61"/>
        <end position="79"/>
    </location>
</feature>
<dbReference type="GO" id="GO:0005886">
    <property type="term" value="C:plasma membrane"/>
    <property type="evidence" value="ECO:0007669"/>
    <property type="project" value="UniProtKB-SubCell"/>
</dbReference>
<keyword evidence="7 12" id="KW-1133">Transmembrane helix</keyword>
<evidence type="ECO:0000256" key="13">
    <source>
        <dbReference type="NCBIfam" id="TIGR04265"/>
    </source>
</evidence>
<evidence type="ECO:0000256" key="7">
    <source>
        <dbReference type="ARBA" id="ARBA00022989"/>
    </source>
</evidence>
<dbReference type="HAMAP" id="MF_01916">
    <property type="entry name" value="Cardiolipin_synth_Cls"/>
    <property type="match status" value="1"/>
</dbReference>
<comment type="similarity">
    <text evidence="12">Belongs to the phospholipase D family. Cardiolipin synthase subfamily.</text>
</comment>
<keyword evidence="3 12" id="KW-0444">Lipid biosynthesis</keyword>
<dbReference type="CDD" id="cd09112">
    <property type="entry name" value="PLDc_CLS_2"/>
    <property type="match status" value="1"/>
</dbReference>
<comment type="subcellular location">
    <subcellularLocation>
        <location evidence="1 12">Cell membrane</location>
        <topology evidence="1 12">Multi-pass membrane protein</topology>
    </subcellularLocation>
</comment>
<keyword evidence="6" id="KW-0677">Repeat</keyword>
<feature type="domain" description="PLD phosphodiesterase" evidence="14">
    <location>
        <begin position="235"/>
        <end position="262"/>
    </location>
</feature>
<evidence type="ECO:0000256" key="8">
    <source>
        <dbReference type="ARBA" id="ARBA00023098"/>
    </source>
</evidence>
<dbReference type="OrthoDB" id="9762009at2"/>
<keyword evidence="10 12" id="KW-0594">Phospholipid biosynthesis</keyword>
<feature type="transmembrane region" description="Helical" evidence="12">
    <location>
        <begin position="30"/>
        <end position="49"/>
    </location>
</feature>
<feature type="active site" evidence="12">
    <location>
        <position position="433"/>
    </location>
</feature>
<dbReference type="InterPro" id="IPR030874">
    <property type="entry name" value="Cardiolipin_synth_Firmi"/>
</dbReference>
<dbReference type="AlphaFoldDB" id="A0A2U3ANE2"/>
<dbReference type="SMART" id="SM00155">
    <property type="entry name" value="PLDc"/>
    <property type="match status" value="2"/>
</dbReference>
<dbReference type="EC" id="2.7.8.-" evidence="12 13"/>
<dbReference type="SUPFAM" id="SSF56024">
    <property type="entry name" value="Phospholipase D/nuclease"/>
    <property type="match status" value="2"/>
</dbReference>
<comment type="catalytic activity">
    <reaction evidence="12">
        <text>2 a 1,2-diacyl-sn-glycero-3-phospho-(1'-sn-glycerol) = a cardiolipin + glycerol</text>
        <dbReference type="Rhea" id="RHEA:31451"/>
        <dbReference type="ChEBI" id="CHEBI:17754"/>
        <dbReference type="ChEBI" id="CHEBI:62237"/>
        <dbReference type="ChEBI" id="CHEBI:64716"/>
    </reaction>
</comment>
<dbReference type="InterPro" id="IPR027379">
    <property type="entry name" value="CLS_N"/>
</dbReference>
<comment type="function">
    <text evidence="12">Catalyzes the reversible phosphatidyl group transfer from one phosphatidylglycerol molecule to another to form cardiolipin (CL) (diphosphatidylglycerol) and glycerol.</text>
</comment>
<dbReference type="Proteomes" id="UP000245938">
    <property type="component" value="Unassembled WGS sequence"/>
</dbReference>
<evidence type="ECO:0000313" key="15">
    <source>
        <dbReference type="EMBL" id="PWI26063.1"/>
    </source>
</evidence>
<feature type="domain" description="PLD phosphodiesterase" evidence="14">
    <location>
        <begin position="421"/>
        <end position="448"/>
    </location>
</feature>
<sequence>MVKFFQTFFIIVALLVVSFLLYKLDSTYTVIFGLIMQTIGVLICIRLLFIDNRETPNKIAWIVVVAVIPVIGTIMYLFFGRNPRSRIFSKHQIKEVEKILQATIAQQYIYEKSHRKEKPKVALRIEKLSKMLAFENNKINILTNGDATFKQIFEDVRAAQKHIHIQYYIYKSDELGSELLDLLVERAKAGVEVRFLYDGWGSSKLPTSFLQPLIDAGGEVRAFDPVLSPWIVRTANLRNHRKIVIIDGDIGFTGGLNVGNEYISKTADFKKWRDTHLRMTGPAVLELQTSFISDWVYVLDRENSSEPFISKAGRVKYFSPKAIEGDEIAQVIWGGPYDTEKIIRDGILDLIESSQEHVYISSPYFVPDEEALSVVRRAALSGIDVRILMPGKGDSPLSFHASNSYRKSLLKAGARVFNYDNESFIHNKIIMIDGERAAIGTANFDIRSFQLNHELMVFLYEGSPSVKHVEKDFHHDCLMAVEYTMEMEENKSIWQHVKESICRLFSPIL</sequence>
<keyword evidence="16" id="KW-1185">Reference proteome</keyword>
<evidence type="ECO:0000256" key="4">
    <source>
        <dbReference type="ARBA" id="ARBA00022679"/>
    </source>
</evidence>
<evidence type="ECO:0000256" key="12">
    <source>
        <dbReference type="HAMAP-Rule" id="MF_01916"/>
    </source>
</evidence>
<dbReference type="EMBL" id="QFVR01000005">
    <property type="protein sequence ID" value="PWI26063.1"/>
    <property type="molecule type" value="Genomic_DNA"/>
</dbReference>
<organism evidence="15 16">
    <name type="scientific">Kurthia sibirica</name>
    <dbReference type="NCBI Taxonomy" id="202750"/>
    <lineage>
        <taxon>Bacteria</taxon>
        <taxon>Bacillati</taxon>
        <taxon>Bacillota</taxon>
        <taxon>Bacilli</taxon>
        <taxon>Bacillales</taxon>
        <taxon>Caryophanaceae</taxon>
        <taxon>Kurthia</taxon>
    </lineage>
</organism>
<feature type="active site" evidence="12">
    <location>
        <position position="426"/>
    </location>
</feature>
<feature type="active site" evidence="12">
    <location>
        <position position="242"/>
    </location>
</feature>
<dbReference type="Gene3D" id="3.30.870.10">
    <property type="entry name" value="Endonuclease Chain A"/>
    <property type="match status" value="2"/>
</dbReference>
<dbReference type="InterPro" id="IPR001736">
    <property type="entry name" value="PLipase_D/transphosphatidylase"/>
</dbReference>
<keyword evidence="9 12" id="KW-0472">Membrane</keyword>
<evidence type="ECO:0000256" key="9">
    <source>
        <dbReference type="ARBA" id="ARBA00023136"/>
    </source>
</evidence>
<gene>
    <name evidence="15" type="primary">cls</name>
    <name evidence="15" type="ORF">DEX24_05910</name>
</gene>
<name>A0A2U3ANE2_9BACL</name>
<evidence type="ECO:0000256" key="10">
    <source>
        <dbReference type="ARBA" id="ARBA00023209"/>
    </source>
</evidence>
<dbReference type="Pfam" id="PF13396">
    <property type="entry name" value="PLDc_N"/>
    <property type="match status" value="1"/>
</dbReference>
<dbReference type="CDD" id="cd09110">
    <property type="entry name" value="PLDc_CLS_1"/>
    <property type="match status" value="1"/>
</dbReference>
<keyword evidence="2 12" id="KW-1003">Cell membrane</keyword>
<dbReference type="PROSITE" id="PS50035">
    <property type="entry name" value="PLD"/>
    <property type="match status" value="2"/>
</dbReference>
<evidence type="ECO:0000259" key="14">
    <source>
        <dbReference type="PROSITE" id="PS50035"/>
    </source>
</evidence>
<keyword evidence="8 12" id="KW-0443">Lipid metabolism</keyword>
<dbReference type="InterPro" id="IPR022924">
    <property type="entry name" value="Cardiolipin_synthase"/>
</dbReference>
<evidence type="ECO:0000256" key="11">
    <source>
        <dbReference type="ARBA" id="ARBA00023264"/>
    </source>
</evidence>
<accession>A0A2U3ANE2</accession>
<feature type="active site" evidence="12">
    <location>
        <position position="240"/>
    </location>
</feature>
<protein>
    <recommendedName>
        <fullName evidence="12 13">Cardiolipin synthase</fullName>
        <shortName evidence="12">CL synthase</shortName>
        <ecNumber evidence="12 13">2.7.8.-</ecNumber>
    </recommendedName>
</protein>